<dbReference type="Proteomes" id="UP000243626">
    <property type="component" value="Chromosome"/>
</dbReference>
<accession>A0AAF0YNB3</accession>
<protein>
    <submittedName>
        <fullName evidence="1">Uncharacterized protein</fullName>
    </submittedName>
</protein>
<dbReference type="AlphaFoldDB" id="A0AAF0YNB3"/>
<reference evidence="2" key="1">
    <citation type="submission" date="2017-09" db="EMBL/GenBank/DDBJ databases">
        <title>Bacterial strain isolated from the female urinary microbiota.</title>
        <authorList>
            <person name="Thomas-White K."/>
            <person name="Kumar N."/>
            <person name="Forster S."/>
            <person name="Putonti C."/>
            <person name="Lawley T."/>
            <person name="Wolfe A.J."/>
        </authorList>
    </citation>
    <scope>NUCLEOTIDE SEQUENCE [LARGE SCALE GENOMIC DNA]</scope>
    <source>
        <strain evidence="2">UMB0959</strain>
    </source>
</reference>
<sequence>MSISLFVLSVHNKKLLNAVKPLVKDEYRLIDFVYSNKRVLSNYSELDIQIRRICSVLYEENATLSVDDLMHIDLLKGFGMTPSVHRSLKNAGFETIQQLKQLSKEQYDYHLKRGAGSIYKKAQVAIKEFESVFSEKYIDVISYVLLVEHDIDQSVDVERLVQSSSKFYSNAKEKVYETLAALTDDEIIVKVKDKYYVKRWSLKDVLAFEFPNKDTYLMRLDGVSVREIGKSTGVSRTTVLTYVSRINANFIPHYLKENDYSKYITTYNMPRDTFQYVFQLDDDVISYLYNKFETNDFSTDVEAIVKDHILTKEELSRLLYFEKMFINSEGNVVTQSSTNLFEDLVYRYKDQSFALESFYELYMNELTTNPVLNIKPTDIRRFESIIDNSYSVVKSIKHQFRYYDTNITQDTIQIINDILSTLKGSYGLQFVYDNHIETLSKIGLINGYELGSLMNKVGLSKFNDVISIIRISTIQVGCSHQNFIEDKVCQFTGHSLNELLDHLQNDYGLHRDTMFTYISNQHVDYIFDGIIRCHNTIPKCESFYKEAKKRLTEPIYLVSEVMADLSEIANKELIPSKQLFHNLGYTTKGSAIIYKDTFNNAHEAIKAWIVSKEVFETDTREIFKAQQWYSETYKLERDLIIFRLSPNELIHYTYLINLGISKPMVDSFIYEVKQFTKKHKYFTLPFLKKHGFKHELFDYLNDYTLERILATRQNIYPQSFSSPIIYTNDLNVQSKSDVLKDIYTKNPMSLNKMVKYLEKTYSLTISKVELKYRLSSTGALVNK</sequence>
<dbReference type="EMBL" id="CP136964">
    <property type="protein sequence ID" value="WOS95641.1"/>
    <property type="molecule type" value="Genomic_DNA"/>
</dbReference>
<keyword evidence="2" id="KW-1185">Reference proteome</keyword>
<name>A0AAF0YNB3_9STAP</name>
<dbReference type="RefSeq" id="WP_102167032.1">
    <property type="nucleotide sequence ID" value="NZ_CP136964.1"/>
</dbReference>
<dbReference type="KEGG" id="nmy:CJ229_005985"/>
<gene>
    <name evidence="1" type="ORF">CJ229_005985</name>
</gene>
<evidence type="ECO:0000313" key="2">
    <source>
        <dbReference type="Proteomes" id="UP000243626"/>
    </source>
</evidence>
<proteinExistence type="predicted"/>
<organism evidence="1 2">
    <name type="scientific">Nosocomiicoccus massiliensis</name>
    <dbReference type="NCBI Taxonomy" id="1232430"/>
    <lineage>
        <taxon>Bacteria</taxon>
        <taxon>Bacillati</taxon>
        <taxon>Bacillota</taxon>
        <taxon>Bacilli</taxon>
        <taxon>Bacillales</taxon>
        <taxon>Staphylococcaceae</taxon>
        <taxon>Nosocomiicoccus</taxon>
    </lineage>
</organism>
<evidence type="ECO:0000313" key="1">
    <source>
        <dbReference type="EMBL" id="WOS95641.1"/>
    </source>
</evidence>